<dbReference type="InterPro" id="IPR036390">
    <property type="entry name" value="WH_DNA-bd_sf"/>
</dbReference>
<dbReference type="GO" id="GO:0003700">
    <property type="term" value="F:DNA-binding transcription factor activity"/>
    <property type="evidence" value="ECO:0007669"/>
    <property type="project" value="InterPro"/>
</dbReference>
<name>A0AAU7W936_9MICO</name>
<dbReference type="InterPro" id="IPR001845">
    <property type="entry name" value="HTH_ArsR_DNA-bd_dom"/>
</dbReference>
<dbReference type="SUPFAM" id="SSF46785">
    <property type="entry name" value="Winged helix' DNA-binding domain"/>
    <property type="match status" value="1"/>
</dbReference>
<sequence length="133" mass="14696">MIVDPSADDRLDRAFMALADPVRRRIVARLSRGPATVNELAEPFAITKQAVSKHIQVLEQAELVTRTRDAQRRPVHLNAATLEALTAWIDRYRLIHEQRFRALDALLGTIADPGTGDADTDAAAGATDKEQEQ</sequence>
<dbReference type="PROSITE" id="PS50987">
    <property type="entry name" value="HTH_ARSR_2"/>
    <property type="match status" value="1"/>
</dbReference>
<dbReference type="AlphaFoldDB" id="A0AAU7W936"/>
<proteinExistence type="predicted"/>
<evidence type="ECO:0000256" key="1">
    <source>
        <dbReference type="SAM" id="MobiDB-lite"/>
    </source>
</evidence>
<feature type="compositionally biased region" description="Low complexity" evidence="1">
    <location>
        <begin position="114"/>
        <end position="126"/>
    </location>
</feature>
<dbReference type="PANTHER" id="PTHR38600">
    <property type="entry name" value="TRANSCRIPTIONAL REGULATORY PROTEIN"/>
    <property type="match status" value="1"/>
</dbReference>
<evidence type="ECO:0000259" key="2">
    <source>
        <dbReference type="PROSITE" id="PS50987"/>
    </source>
</evidence>
<dbReference type="InterPro" id="IPR011991">
    <property type="entry name" value="ArsR-like_HTH"/>
</dbReference>
<protein>
    <submittedName>
        <fullName evidence="3">Metalloregulator ArsR/SmtB family transcription factor</fullName>
    </submittedName>
</protein>
<feature type="region of interest" description="Disordered" evidence="1">
    <location>
        <begin position="114"/>
        <end position="133"/>
    </location>
</feature>
<evidence type="ECO:0000313" key="3">
    <source>
        <dbReference type="EMBL" id="XBX82983.1"/>
    </source>
</evidence>
<dbReference type="RefSeq" id="WP_350348999.1">
    <property type="nucleotide sequence ID" value="NZ_CP158374.1"/>
</dbReference>
<dbReference type="CDD" id="cd00090">
    <property type="entry name" value="HTH_ARSR"/>
    <property type="match status" value="1"/>
</dbReference>
<dbReference type="EMBL" id="CP158374">
    <property type="protein sequence ID" value="XBX82983.1"/>
    <property type="molecule type" value="Genomic_DNA"/>
</dbReference>
<dbReference type="NCBIfam" id="NF033788">
    <property type="entry name" value="HTH_metalloreg"/>
    <property type="match status" value="1"/>
</dbReference>
<reference evidence="3" key="1">
    <citation type="submission" date="2024-05" db="EMBL/GenBank/DDBJ databases">
        <authorList>
            <person name="Yu L."/>
        </authorList>
    </citation>
    <scope>NUCLEOTIDE SEQUENCE</scope>
    <source>
        <strain evidence="3">G08B096</strain>
    </source>
</reference>
<dbReference type="InterPro" id="IPR036388">
    <property type="entry name" value="WH-like_DNA-bd_sf"/>
</dbReference>
<gene>
    <name evidence="3" type="ORF">ABIQ69_03390</name>
</gene>
<accession>A0AAU7W936</accession>
<dbReference type="Gene3D" id="1.10.10.10">
    <property type="entry name" value="Winged helix-like DNA-binding domain superfamily/Winged helix DNA-binding domain"/>
    <property type="match status" value="1"/>
</dbReference>
<dbReference type="SMART" id="SM00418">
    <property type="entry name" value="HTH_ARSR"/>
    <property type="match status" value="1"/>
</dbReference>
<feature type="domain" description="HTH arsR-type" evidence="2">
    <location>
        <begin position="3"/>
        <end position="97"/>
    </location>
</feature>
<organism evidence="3">
    <name type="scientific">Agromyces sp. G08B096</name>
    <dbReference type="NCBI Taxonomy" id="3156399"/>
    <lineage>
        <taxon>Bacteria</taxon>
        <taxon>Bacillati</taxon>
        <taxon>Actinomycetota</taxon>
        <taxon>Actinomycetes</taxon>
        <taxon>Micrococcales</taxon>
        <taxon>Microbacteriaceae</taxon>
        <taxon>Agromyces</taxon>
    </lineage>
</organism>
<dbReference type="PANTHER" id="PTHR38600:SF2">
    <property type="entry name" value="SLL0088 PROTEIN"/>
    <property type="match status" value="1"/>
</dbReference>
<dbReference type="Pfam" id="PF12840">
    <property type="entry name" value="HTH_20"/>
    <property type="match status" value="1"/>
</dbReference>